<keyword evidence="3" id="KW-1185">Reference proteome</keyword>
<proteinExistence type="predicted"/>
<evidence type="ECO:0000313" key="3">
    <source>
        <dbReference type="Proteomes" id="UP000265520"/>
    </source>
</evidence>
<sequence length="42" mass="4700">MVIIRDLDDDEGSSTQTPHPGSNWERQVCAHFTRADGSLNRS</sequence>
<comment type="caution">
    <text evidence="2">The sequence shown here is derived from an EMBL/GenBank/DDBJ whole genome shotgun (WGS) entry which is preliminary data.</text>
</comment>
<dbReference type="AlphaFoldDB" id="A0A392UV42"/>
<gene>
    <name evidence="2" type="ORF">A2U01_0099875</name>
</gene>
<name>A0A392UV42_9FABA</name>
<accession>A0A392UV42</accession>
<organism evidence="2 3">
    <name type="scientific">Trifolium medium</name>
    <dbReference type="NCBI Taxonomy" id="97028"/>
    <lineage>
        <taxon>Eukaryota</taxon>
        <taxon>Viridiplantae</taxon>
        <taxon>Streptophyta</taxon>
        <taxon>Embryophyta</taxon>
        <taxon>Tracheophyta</taxon>
        <taxon>Spermatophyta</taxon>
        <taxon>Magnoliopsida</taxon>
        <taxon>eudicotyledons</taxon>
        <taxon>Gunneridae</taxon>
        <taxon>Pentapetalae</taxon>
        <taxon>rosids</taxon>
        <taxon>fabids</taxon>
        <taxon>Fabales</taxon>
        <taxon>Fabaceae</taxon>
        <taxon>Papilionoideae</taxon>
        <taxon>50 kb inversion clade</taxon>
        <taxon>NPAAA clade</taxon>
        <taxon>Hologalegina</taxon>
        <taxon>IRL clade</taxon>
        <taxon>Trifolieae</taxon>
        <taxon>Trifolium</taxon>
    </lineage>
</organism>
<protein>
    <submittedName>
        <fullName evidence="2">Uncharacterized protein</fullName>
    </submittedName>
</protein>
<evidence type="ECO:0000256" key="1">
    <source>
        <dbReference type="SAM" id="MobiDB-lite"/>
    </source>
</evidence>
<feature type="region of interest" description="Disordered" evidence="1">
    <location>
        <begin position="1"/>
        <end position="25"/>
    </location>
</feature>
<evidence type="ECO:0000313" key="2">
    <source>
        <dbReference type="EMBL" id="MCI78605.1"/>
    </source>
</evidence>
<feature type="non-terminal residue" evidence="2">
    <location>
        <position position="42"/>
    </location>
</feature>
<dbReference type="Proteomes" id="UP000265520">
    <property type="component" value="Unassembled WGS sequence"/>
</dbReference>
<reference evidence="2 3" key="1">
    <citation type="journal article" date="2018" name="Front. Plant Sci.">
        <title>Red Clover (Trifolium pratense) and Zigzag Clover (T. medium) - A Picture of Genomic Similarities and Differences.</title>
        <authorList>
            <person name="Dluhosova J."/>
            <person name="Istvanek J."/>
            <person name="Nedelnik J."/>
            <person name="Repkova J."/>
        </authorList>
    </citation>
    <scope>NUCLEOTIDE SEQUENCE [LARGE SCALE GENOMIC DNA]</scope>
    <source>
        <strain evidence="3">cv. 10/8</strain>
        <tissue evidence="2">Leaf</tissue>
    </source>
</reference>
<dbReference type="EMBL" id="LXQA010954543">
    <property type="protein sequence ID" value="MCI78605.1"/>
    <property type="molecule type" value="Genomic_DNA"/>
</dbReference>